<evidence type="ECO:0000313" key="2">
    <source>
        <dbReference type="EMBL" id="KFB69758.1"/>
    </source>
</evidence>
<dbReference type="EMBL" id="JDSS02000007">
    <property type="protein sequence ID" value="KFB69758.1"/>
    <property type="molecule type" value="Genomic_DNA"/>
</dbReference>
<evidence type="ECO:0008006" key="4">
    <source>
        <dbReference type="Google" id="ProtNLM"/>
    </source>
</evidence>
<organism evidence="2 3">
    <name type="scientific">Candidatus Accumulibacter vicinus</name>
    <dbReference type="NCBI Taxonomy" id="2954382"/>
    <lineage>
        <taxon>Bacteria</taxon>
        <taxon>Pseudomonadati</taxon>
        <taxon>Pseudomonadota</taxon>
        <taxon>Betaproteobacteria</taxon>
        <taxon>Candidatus Accumulibacter</taxon>
    </lineage>
</organism>
<keyword evidence="1" id="KW-0732">Signal</keyword>
<gene>
    <name evidence="2" type="ORF">CAPSK01_000471</name>
</gene>
<evidence type="ECO:0000313" key="3">
    <source>
        <dbReference type="Proteomes" id="UP000019812"/>
    </source>
</evidence>
<reference evidence="2 3" key="1">
    <citation type="submission" date="2014-07" db="EMBL/GenBank/DDBJ databases">
        <title>Expanding our view of genomic diversity in Candidatus Accumulibacter clades.</title>
        <authorList>
            <person name="Skennerton C.T."/>
            <person name="Barr J.J."/>
            <person name="Slater F.R."/>
            <person name="Bond P.L."/>
            <person name="Tyson G.W."/>
        </authorList>
    </citation>
    <scope>NUCLEOTIDE SEQUENCE [LARGE SCALE GENOMIC DNA]</scope>
    <source>
        <strain evidence="3">SK-01</strain>
    </source>
</reference>
<evidence type="ECO:0000256" key="1">
    <source>
        <dbReference type="SAM" id="SignalP"/>
    </source>
</evidence>
<accession>A0A084Y4W4</accession>
<dbReference type="STRING" id="1457154.CAPSK01_000471"/>
<feature type="signal peptide" evidence="1">
    <location>
        <begin position="1"/>
        <end position="19"/>
    </location>
</feature>
<comment type="caution">
    <text evidence="2">The sequence shown here is derived from an EMBL/GenBank/DDBJ whole genome shotgun (WGS) entry which is preliminary data.</text>
</comment>
<feature type="chain" id="PRO_5001785647" description="Lipoprotein" evidence="1">
    <location>
        <begin position="20"/>
        <end position="125"/>
    </location>
</feature>
<dbReference type="AlphaFoldDB" id="A0A084Y4W4"/>
<sequence length="125" mass="13726" precursor="true">MTRISVWLCKWLGVFTLFAALFGGCTDASEITLAITNNSEVPIQNLVAGFTGGTAQFGPLKVGDRQETKIKPTGESHIELDIYPIGGKVERRVIDTYFEQGYRGKIEITLGLGFAVEKSEQLTVR</sequence>
<dbReference type="PROSITE" id="PS51257">
    <property type="entry name" value="PROKAR_LIPOPROTEIN"/>
    <property type="match status" value="1"/>
</dbReference>
<name>A0A084Y4W4_9PROT</name>
<dbReference type="RefSeq" id="WP_034921746.1">
    <property type="nucleotide sequence ID" value="NZ_JDSS02000007.1"/>
</dbReference>
<protein>
    <recommendedName>
        <fullName evidence="4">Lipoprotein</fullName>
    </recommendedName>
</protein>
<proteinExistence type="predicted"/>
<dbReference type="Proteomes" id="UP000019812">
    <property type="component" value="Unassembled WGS sequence"/>
</dbReference>